<proteinExistence type="predicted"/>
<dbReference type="AlphaFoldDB" id="A0A147BCR3"/>
<organism evidence="2">
    <name type="scientific">Ixodes ricinus</name>
    <name type="common">Common tick</name>
    <name type="synonym">Acarus ricinus</name>
    <dbReference type="NCBI Taxonomy" id="34613"/>
    <lineage>
        <taxon>Eukaryota</taxon>
        <taxon>Metazoa</taxon>
        <taxon>Ecdysozoa</taxon>
        <taxon>Arthropoda</taxon>
        <taxon>Chelicerata</taxon>
        <taxon>Arachnida</taxon>
        <taxon>Acari</taxon>
        <taxon>Parasitiformes</taxon>
        <taxon>Ixodida</taxon>
        <taxon>Ixodoidea</taxon>
        <taxon>Ixodidae</taxon>
        <taxon>Ixodinae</taxon>
        <taxon>Ixodes</taxon>
    </lineage>
</organism>
<dbReference type="EMBL" id="GEGO01006841">
    <property type="protein sequence ID" value="JAR88563.1"/>
    <property type="molecule type" value="Transcribed_RNA"/>
</dbReference>
<feature type="transmembrane region" description="Helical" evidence="1">
    <location>
        <begin position="32"/>
        <end position="51"/>
    </location>
</feature>
<sequence length="172" mass="19854">MTNFLTLYMNISTSLLFIFDFLCESFSYTSSLFLPCLITFFRLCLSFNYFLKMGGGKMLYLLVNYFPVTSSSSVLCPFYFLFFTKKIKDRVSWQLRSSVVVPFRVSRHHILSGERGWRDSDSSCLQTSWRNQGLQKFPGSAGFRCSSVTWVHLVPMHCPWNAADTCSATAWE</sequence>
<keyword evidence="1" id="KW-0472">Membrane</keyword>
<feature type="transmembrane region" description="Helical" evidence="1">
    <location>
        <begin position="63"/>
        <end position="83"/>
    </location>
</feature>
<evidence type="ECO:0000256" key="1">
    <source>
        <dbReference type="SAM" id="Phobius"/>
    </source>
</evidence>
<accession>A0A147BCR3</accession>
<feature type="transmembrane region" description="Helical" evidence="1">
    <location>
        <begin position="6"/>
        <end position="23"/>
    </location>
</feature>
<keyword evidence="1" id="KW-0812">Transmembrane</keyword>
<name>A0A147BCR3_IXORI</name>
<protein>
    <submittedName>
        <fullName evidence="2">Uncharacterized protein</fullName>
    </submittedName>
</protein>
<evidence type="ECO:0000313" key="2">
    <source>
        <dbReference type="EMBL" id="JAR88563.1"/>
    </source>
</evidence>
<reference evidence="2" key="1">
    <citation type="journal article" date="2018" name="PLoS Negl. Trop. Dis.">
        <title>Sialome diversity of ticks revealed by RNAseq of single tick salivary glands.</title>
        <authorList>
            <person name="Perner J."/>
            <person name="Kropackova S."/>
            <person name="Kopacek P."/>
            <person name="Ribeiro J.M."/>
        </authorList>
    </citation>
    <scope>NUCLEOTIDE SEQUENCE</scope>
    <source>
        <strain evidence="2">Siblings of single egg batch collected in Ceske Budejovice</strain>
        <tissue evidence="2">Salivary glands</tissue>
    </source>
</reference>
<keyword evidence="1" id="KW-1133">Transmembrane helix</keyword>